<sequence>MLGVAGRAIAWTDDDRALHLEAHLSDLVRLIEDKSEPSLNVLRPTALLMPAAEAVHQEHELGPGPATPPPGPVAPRATVRTSSWASPALKTTPGPAAPSSTRWWASPEAPR</sequence>
<comment type="caution">
    <text evidence="2">The sequence shown here is derived from an EMBL/GenBank/DDBJ whole genome shotgun (WGS) entry which is preliminary data.</text>
</comment>
<accession>A0A919EF98</accession>
<organism evidence="2 3">
    <name type="scientific">Streptomyces mashuensis</name>
    <dbReference type="NCBI Taxonomy" id="33904"/>
    <lineage>
        <taxon>Bacteria</taxon>
        <taxon>Bacillati</taxon>
        <taxon>Actinomycetota</taxon>
        <taxon>Actinomycetes</taxon>
        <taxon>Kitasatosporales</taxon>
        <taxon>Streptomycetaceae</taxon>
        <taxon>Streptomyces</taxon>
    </lineage>
</organism>
<evidence type="ECO:0000313" key="3">
    <source>
        <dbReference type="Proteomes" id="UP000638313"/>
    </source>
</evidence>
<reference evidence="2" key="2">
    <citation type="submission" date="2020-09" db="EMBL/GenBank/DDBJ databases">
        <authorList>
            <person name="Sun Q."/>
            <person name="Ohkuma M."/>
        </authorList>
    </citation>
    <scope>NUCLEOTIDE SEQUENCE</scope>
    <source>
        <strain evidence="2">JCM 4059</strain>
    </source>
</reference>
<evidence type="ECO:0000313" key="2">
    <source>
        <dbReference type="EMBL" id="GHF71446.1"/>
    </source>
</evidence>
<dbReference type="AlphaFoldDB" id="A0A919EF98"/>
<protein>
    <submittedName>
        <fullName evidence="2">Uncharacterized protein</fullName>
    </submittedName>
</protein>
<dbReference type="EMBL" id="BNBD01000021">
    <property type="protein sequence ID" value="GHF71446.1"/>
    <property type="molecule type" value="Genomic_DNA"/>
</dbReference>
<dbReference type="Proteomes" id="UP000638313">
    <property type="component" value="Unassembled WGS sequence"/>
</dbReference>
<gene>
    <name evidence="2" type="ORF">GCM10010218_60790</name>
</gene>
<reference evidence="2" key="1">
    <citation type="journal article" date="2014" name="Int. J. Syst. Evol. Microbiol.">
        <title>Complete genome sequence of Corynebacterium casei LMG S-19264T (=DSM 44701T), isolated from a smear-ripened cheese.</title>
        <authorList>
            <consortium name="US DOE Joint Genome Institute (JGI-PGF)"/>
            <person name="Walter F."/>
            <person name="Albersmeier A."/>
            <person name="Kalinowski J."/>
            <person name="Ruckert C."/>
        </authorList>
    </citation>
    <scope>NUCLEOTIDE SEQUENCE</scope>
    <source>
        <strain evidence="2">JCM 4059</strain>
    </source>
</reference>
<keyword evidence="3" id="KW-1185">Reference proteome</keyword>
<evidence type="ECO:0000256" key="1">
    <source>
        <dbReference type="SAM" id="MobiDB-lite"/>
    </source>
</evidence>
<feature type="region of interest" description="Disordered" evidence="1">
    <location>
        <begin position="54"/>
        <end position="111"/>
    </location>
</feature>
<proteinExistence type="predicted"/>
<name>A0A919EF98_9ACTN</name>